<keyword evidence="3" id="KW-1185">Reference proteome</keyword>
<name>A0A0N4WGE0_HAEPC</name>
<accession>A0A0N4WGE0</accession>
<dbReference type="OrthoDB" id="5856567at2759"/>
<feature type="region of interest" description="Disordered" evidence="1">
    <location>
        <begin position="107"/>
        <end position="130"/>
    </location>
</feature>
<dbReference type="AlphaFoldDB" id="A0A0N4WGE0"/>
<sequence length="400" mass="45075">METHAKPNFSSIARALLLKKANEDVQKTVKIEVVEEESKAERISDGPKQCQTDCQALSDVGRRSEEVNDKCGCVSLVSAYKSVRLANNCNVHTQDQTTPLRSLLAQSRRSNERRPLCDDPNSIPPSTASTSHDISICDGFYSRVRCLTAKTLSQRLHENGKSERPKYGRKGQALMIRVRMFFDELKAFLGPTCKGTLFDSPTALTAAACGVSRSTVIRIGNSLQELNSFPRERKKGPRSRRDDRLAALKNHGQKWGDIVRQHIRRKLKQKADLRMTTLHRELTTAHLGFELSKTTLYRLVRALGFSYKFDNGKRYIYERCVDKSPPDEVVSNSDSESEEDESDEVDDCDDDELMDEDGGEEPWMLESMDKNKEDDDTSCYVFRLAKSTKESVGDDGTTGD</sequence>
<evidence type="ECO:0000313" key="4">
    <source>
        <dbReference type="WBParaSite" id="HPLM_0000986601-mRNA-1"/>
    </source>
</evidence>
<reference evidence="2 3" key="2">
    <citation type="submission" date="2018-11" db="EMBL/GenBank/DDBJ databases">
        <authorList>
            <consortium name="Pathogen Informatics"/>
        </authorList>
    </citation>
    <scope>NUCLEOTIDE SEQUENCE [LARGE SCALE GENOMIC DNA]</scope>
    <source>
        <strain evidence="2 3">MHpl1</strain>
    </source>
</reference>
<organism evidence="4">
    <name type="scientific">Haemonchus placei</name>
    <name type="common">Barber's pole worm</name>
    <dbReference type="NCBI Taxonomy" id="6290"/>
    <lineage>
        <taxon>Eukaryota</taxon>
        <taxon>Metazoa</taxon>
        <taxon>Ecdysozoa</taxon>
        <taxon>Nematoda</taxon>
        <taxon>Chromadorea</taxon>
        <taxon>Rhabditida</taxon>
        <taxon>Rhabditina</taxon>
        <taxon>Rhabditomorpha</taxon>
        <taxon>Strongyloidea</taxon>
        <taxon>Trichostrongylidae</taxon>
        <taxon>Haemonchus</taxon>
    </lineage>
</organism>
<protein>
    <submittedName>
        <fullName evidence="4">HTH_Tnp_Tc3_2 domain-containing protein</fullName>
    </submittedName>
</protein>
<feature type="region of interest" description="Disordered" evidence="1">
    <location>
        <begin position="324"/>
        <end position="374"/>
    </location>
</feature>
<dbReference type="Proteomes" id="UP000268014">
    <property type="component" value="Unassembled WGS sequence"/>
</dbReference>
<gene>
    <name evidence="2" type="ORF">HPLM_LOCUS9858</name>
</gene>
<proteinExistence type="predicted"/>
<reference evidence="4" key="1">
    <citation type="submission" date="2017-02" db="UniProtKB">
        <authorList>
            <consortium name="WormBaseParasite"/>
        </authorList>
    </citation>
    <scope>IDENTIFICATION</scope>
</reference>
<evidence type="ECO:0000313" key="3">
    <source>
        <dbReference type="Proteomes" id="UP000268014"/>
    </source>
</evidence>
<feature type="compositionally biased region" description="Acidic residues" evidence="1">
    <location>
        <begin position="335"/>
        <end position="360"/>
    </location>
</feature>
<dbReference type="EMBL" id="UZAF01017157">
    <property type="protein sequence ID" value="VDO38543.1"/>
    <property type="molecule type" value="Genomic_DNA"/>
</dbReference>
<dbReference type="WBParaSite" id="HPLM_0000986601-mRNA-1">
    <property type="protein sequence ID" value="HPLM_0000986601-mRNA-1"/>
    <property type="gene ID" value="HPLM_0000986601"/>
</dbReference>
<evidence type="ECO:0000256" key="1">
    <source>
        <dbReference type="SAM" id="MobiDB-lite"/>
    </source>
</evidence>
<evidence type="ECO:0000313" key="2">
    <source>
        <dbReference type="EMBL" id="VDO38543.1"/>
    </source>
</evidence>
<dbReference type="OMA" id="RLANNCN"/>